<reference evidence="1" key="1">
    <citation type="submission" date="2019-08" db="EMBL/GenBank/DDBJ databases">
        <authorList>
            <person name="Liu F."/>
        </authorList>
    </citation>
    <scope>NUCLEOTIDE SEQUENCE [LARGE SCALE GENOMIC DNA]</scope>
    <source>
        <strain evidence="1">PA1801</strain>
        <tissue evidence="1">Leaf</tissue>
    </source>
</reference>
<sequence>MENGTWSIDESQLEHMIVTKVFVNRLKLFLLKWVLPNQVSFVSGRNLVDNIIIAQEIIHSMRSNLEREDDSDQVENCHYALCYLGLNLSGVEWDGSRFLYSVSGSSTR</sequence>
<accession>A0A5B6W718</accession>
<evidence type="ECO:0000313" key="1">
    <source>
        <dbReference type="EMBL" id="KAA3477679.1"/>
    </source>
</evidence>
<dbReference type="EMBL" id="SMMG02000004">
    <property type="protein sequence ID" value="KAA3477679.1"/>
    <property type="molecule type" value="Genomic_DNA"/>
</dbReference>
<dbReference type="AlphaFoldDB" id="A0A5B6W718"/>
<protein>
    <submittedName>
        <fullName evidence="1">Retrovirus-related Pol polyprotein LINE-1</fullName>
    </submittedName>
</protein>
<dbReference type="Proteomes" id="UP000325315">
    <property type="component" value="Unassembled WGS sequence"/>
</dbReference>
<comment type="caution">
    <text evidence="1">The sequence shown here is derived from an EMBL/GenBank/DDBJ whole genome shotgun (WGS) entry which is preliminary data.</text>
</comment>
<gene>
    <name evidence="1" type="ORF">EPI10_011552</name>
</gene>
<evidence type="ECO:0000313" key="2">
    <source>
        <dbReference type="Proteomes" id="UP000325315"/>
    </source>
</evidence>
<proteinExistence type="predicted"/>
<organism evidence="1 2">
    <name type="scientific">Gossypium australe</name>
    <dbReference type="NCBI Taxonomy" id="47621"/>
    <lineage>
        <taxon>Eukaryota</taxon>
        <taxon>Viridiplantae</taxon>
        <taxon>Streptophyta</taxon>
        <taxon>Embryophyta</taxon>
        <taxon>Tracheophyta</taxon>
        <taxon>Spermatophyta</taxon>
        <taxon>Magnoliopsida</taxon>
        <taxon>eudicotyledons</taxon>
        <taxon>Gunneridae</taxon>
        <taxon>Pentapetalae</taxon>
        <taxon>rosids</taxon>
        <taxon>malvids</taxon>
        <taxon>Malvales</taxon>
        <taxon>Malvaceae</taxon>
        <taxon>Malvoideae</taxon>
        <taxon>Gossypium</taxon>
    </lineage>
</organism>
<keyword evidence="2" id="KW-1185">Reference proteome</keyword>
<name>A0A5B6W718_9ROSI</name>